<keyword evidence="1" id="KW-1133">Transmembrane helix</keyword>
<keyword evidence="1" id="KW-0812">Transmembrane</keyword>
<name>V5BG24_TRYCR</name>
<protein>
    <submittedName>
        <fullName evidence="2">Uncharacterized protein</fullName>
    </submittedName>
</protein>
<evidence type="ECO:0000313" key="2">
    <source>
        <dbReference type="EMBL" id="ESS65012.1"/>
    </source>
</evidence>
<feature type="transmembrane region" description="Helical" evidence="1">
    <location>
        <begin position="30"/>
        <end position="63"/>
    </location>
</feature>
<organism evidence="2 3">
    <name type="scientific">Trypanosoma cruzi Dm28c</name>
    <dbReference type="NCBI Taxonomy" id="1416333"/>
    <lineage>
        <taxon>Eukaryota</taxon>
        <taxon>Discoba</taxon>
        <taxon>Euglenozoa</taxon>
        <taxon>Kinetoplastea</taxon>
        <taxon>Metakinetoplastina</taxon>
        <taxon>Trypanosomatida</taxon>
        <taxon>Trypanosomatidae</taxon>
        <taxon>Trypanosoma</taxon>
        <taxon>Schizotrypanum</taxon>
    </lineage>
</organism>
<proteinExistence type="predicted"/>
<dbReference type="VEuPathDB" id="TriTrypDB:TCDM_06740"/>
<accession>V5BG24</accession>
<evidence type="ECO:0000256" key="1">
    <source>
        <dbReference type="SAM" id="Phobius"/>
    </source>
</evidence>
<evidence type="ECO:0000313" key="3">
    <source>
        <dbReference type="Proteomes" id="UP000017861"/>
    </source>
</evidence>
<dbReference type="AlphaFoldDB" id="V5BG24"/>
<keyword evidence="1" id="KW-0472">Membrane</keyword>
<comment type="caution">
    <text evidence="2">The sequence shown here is derived from an EMBL/GenBank/DDBJ whole genome shotgun (WGS) entry which is preliminary data.</text>
</comment>
<sequence length="86" mass="9157">MKQNAVTPSCCKFTLFLWGSVGEKTSSLAHIFFCCCCLGGGVEIFCLFLLLFVVALVCVCLFGEGSGHVCCCRVRPPPNATGAMGR</sequence>
<gene>
    <name evidence="2" type="ORF">TCDM_06740</name>
</gene>
<dbReference type="Proteomes" id="UP000017861">
    <property type="component" value="Unassembled WGS sequence"/>
</dbReference>
<reference evidence="2 3" key="1">
    <citation type="journal article" date="2014" name="Genome Announc.">
        <title>Trypanosoma cruzi Clone Dm28c Draft Genome Sequence.</title>
        <authorList>
            <person name="Grisard E.C."/>
            <person name="Teixeira S.M."/>
            <person name="de Almeida L.G."/>
            <person name="Stoco P.H."/>
            <person name="Gerber A.L."/>
            <person name="Talavera-Lopez C."/>
            <person name="Lima O.C."/>
            <person name="Andersson B."/>
            <person name="de Vasconcelos A.T."/>
        </authorList>
    </citation>
    <scope>NUCLEOTIDE SEQUENCE [LARGE SCALE GENOMIC DNA]</scope>
    <source>
        <strain evidence="2 3">Dm28c</strain>
    </source>
</reference>
<dbReference type="EMBL" id="AYLP01000074">
    <property type="protein sequence ID" value="ESS65012.1"/>
    <property type="molecule type" value="Genomic_DNA"/>
</dbReference>